<organism evidence="3 4">
    <name type="scientific">Candidatus Desulfatifera sulfidica</name>
    <dbReference type="NCBI Taxonomy" id="2841691"/>
    <lineage>
        <taxon>Bacteria</taxon>
        <taxon>Pseudomonadati</taxon>
        <taxon>Thermodesulfobacteriota</taxon>
        <taxon>Desulfobulbia</taxon>
        <taxon>Desulfobulbales</taxon>
        <taxon>Desulfobulbaceae</taxon>
        <taxon>Candidatus Desulfatifera</taxon>
    </lineage>
</organism>
<dbReference type="SUPFAM" id="SSF51735">
    <property type="entry name" value="NAD(P)-binding Rossmann-fold domains"/>
    <property type="match status" value="1"/>
</dbReference>
<dbReference type="Pfam" id="PF01370">
    <property type="entry name" value="Epimerase"/>
    <property type="match status" value="1"/>
</dbReference>
<protein>
    <submittedName>
        <fullName evidence="3">NAD-dependent epimerase/dehydratase family protein</fullName>
    </submittedName>
</protein>
<sequence length="317" mass="35123">MRRILVTGATGQIGSELTPALRQRYGAEQVVAVGHRNMPTESLRSGGPYAACDARDNTALAEIVQKFNINTIYHLAALLSVAAEKDPQLAWDVNMNGLQNVLEIARSHGCGVFHPSSIAAFGPDTPPINTPQVTIQRPNTMYGISKVAAELLCDYYYTRYRVDTRGVRYPGLISHIALPGGGTTDYAVEIFYAALRKRKYTCPLKPDTRLDMMYMPDAIQAAMRIMEADSTKLLHRNAYNITAMSFSPMELAAAIKKKIPEFTINYEVDPIHQAIADSWPDNMNDSAARSQWGWASQYDLERMTSDMLARLAAKLTA</sequence>
<name>A0A8J6N871_9BACT</name>
<proteinExistence type="inferred from homology"/>
<dbReference type="PANTHER" id="PTHR42687">
    <property type="entry name" value="L-THREONINE 3-DEHYDROGENASE"/>
    <property type="match status" value="1"/>
</dbReference>
<dbReference type="EMBL" id="JACNLK010000045">
    <property type="protein sequence ID" value="MBC8208559.1"/>
    <property type="molecule type" value="Genomic_DNA"/>
</dbReference>
<accession>A0A8J6N871</accession>
<dbReference type="AlphaFoldDB" id="A0A8J6N871"/>
<dbReference type="InterPro" id="IPR001509">
    <property type="entry name" value="Epimerase_deHydtase"/>
</dbReference>
<dbReference type="InterPro" id="IPR036291">
    <property type="entry name" value="NAD(P)-bd_dom_sf"/>
</dbReference>
<evidence type="ECO:0000313" key="3">
    <source>
        <dbReference type="EMBL" id="MBC8208559.1"/>
    </source>
</evidence>
<dbReference type="InterPro" id="IPR051225">
    <property type="entry name" value="NAD(P)_epim/dehydratase"/>
</dbReference>
<dbReference type="PANTHER" id="PTHR42687:SF1">
    <property type="entry name" value="L-THREONINE 3-DEHYDROGENASE, MITOCHONDRIAL"/>
    <property type="match status" value="1"/>
</dbReference>
<feature type="domain" description="NAD-dependent epimerase/dehydratase" evidence="2">
    <location>
        <begin position="4"/>
        <end position="241"/>
    </location>
</feature>
<evidence type="ECO:0000259" key="2">
    <source>
        <dbReference type="Pfam" id="PF01370"/>
    </source>
</evidence>
<dbReference type="GO" id="GO:0008743">
    <property type="term" value="F:L-threonine 3-dehydrogenase activity"/>
    <property type="evidence" value="ECO:0007669"/>
    <property type="project" value="TreeGrafter"/>
</dbReference>
<dbReference type="FunFam" id="3.40.50.720:FF:000077">
    <property type="entry name" value="L-threonine 3-dehydrogenase, mitochondrial"/>
    <property type="match status" value="1"/>
</dbReference>
<evidence type="ECO:0000256" key="1">
    <source>
        <dbReference type="ARBA" id="ARBA00007637"/>
    </source>
</evidence>
<reference evidence="3 4" key="1">
    <citation type="submission" date="2020-08" db="EMBL/GenBank/DDBJ databases">
        <title>Bridging the membrane lipid divide: bacteria of the FCB group superphylum have the potential to synthesize archaeal ether lipids.</title>
        <authorList>
            <person name="Villanueva L."/>
            <person name="Von Meijenfeldt F.A.B."/>
            <person name="Westbye A.B."/>
            <person name="Yadav S."/>
            <person name="Hopmans E.C."/>
            <person name="Dutilh B.E."/>
            <person name="Sinninghe Damste J.S."/>
        </authorList>
    </citation>
    <scope>NUCLEOTIDE SEQUENCE [LARGE SCALE GENOMIC DNA]</scope>
    <source>
        <strain evidence="3">NIOZ-UU81</strain>
    </source>
</reference>
<dbReference type="Proteomes" id="UP000599024">
    <property type="component" value="Unassembled WGS sequence"/>
</dbReference>
<evidence type="ECO:0000313" key="4">
    <source>
        <dbReference type="Proteomes" id="UP000599024"/>
    </source>
</evidence>
<gene>
    <name evidence="3" type="ORF">H8E79_05280</name>
</gene>
<comment type="similarity">
    <text evidence="1">Belongs to the NAD(P)-dependent epimerase/dehydratase family.</text>
</comment>
<dbReference type="GO" id="GO:0006567">
    <property type="term" value="P:L-threonine catabolic process"/>
    <property type="evidence" value="ECO:0007669"/>
    <property type="project" value="TreeGrafter"/>
</dbReference>
<dbReference type="Gene3D" id="3.40.50.720">
    <property type="entry name" value="NAD(P)-binding Rossmann-like Domain"/>
    <property type="match status" value="1"/>
</dbReference>
<comment type="caution">
    <text evidence="3">The sequence shown here is derived from an EMBL/GenBank/DDBJ whole genome shotgun (WGS) entry which is preliminary data.</text>
</comment>